<dbReference type="PANTHER" id="PTHR23305:SF18">
    <property type="entry name" value="OBG-TYPE G DOMAIN-CONTAINING PROTEIN"/>
    <property type="match status" value="1"/>
</dbReference>
<dbReference type="Pfam" id="PF01926">
    <property type="entry name" value="MMR_HSR1"/>
    <property type="match status" value="1"/>
</dbReference>
<evidence type="ECO:0000259" key="8">
    <source>
        <dbReference type="PROSITE" id="PS51880"/>
    </source>
</evidence>
<dbReference type="AlphaFoldDB" id="A0A5C5U7T3"/>
<dbReference type="InterPro" id="IPR031167">
    <property type="entry name" value="G_OBG"/>
</dbReference>
<comment type="caution">
    <text evidence="9">The sequence shown here is derived from an EMBL/GenBank/DDBJ whole genome shotgun (WGS) entry which is preliminary data.</text>
</comment>
<accession>A0A5C5U7T3</accession>
<dbReference type="InterPro" id="IPR012675">
    <property type="entry name" value="Beta-grasp_dom_sf"/>
</dbReference>
<keyword evidence="10" id="KW-1185">Reference proteome</keyword>
<dbReference type="InterPro" id="IPR013029">
    <property type="entry name" value="YchF_C"/>
</dbReference>
<evidence type="ECO:0000313" key="10">
    <source>
        <dbReference type="Proteomes" id="UP000315949"/>
    </source>
</evidence>
<dbReference type="OrthoDB" id="9810373at2"/>
<dbReference type="Gene3D" id="1.10.150.300">
    <property type="entry name" value="TGS-like domain"/>
    <property type="match status" value="1"/>
</dbReference>
<dbReference type="InterPro" id="IPR004095">
    <property type="entry name" value="TGS"/>
</dbReference>
<evidence type="ECO:0000256" key="2">
    <source>
        <dbReference type="ARBA" id="ARBA00022723"/>
    </source>
</evidence>
<keyword evidence="4 6" id="KW-0067">ATP-binding</keyword>
<dbReference type="GO" id="GO:0005525">
    <property type="term" value="F:GTP binding"/>
    <property type="evidence" value="ECO:0007669"/>
    <property type="project" value="InterPro"/>
</dbReference>
<dbReference type="InterPro" id="IPR006073">
    <property type="entry name" value="GTP-bd"/>
</dbReference>
<reference evidence="9 10" key="1">
    <citation type="submission" date="2019-07" db="EMBL/GenBank/DDBJ databases">
        <title>Luteimonas sp. YD-1 nov., isolated from acidic soil.</title>
        <authorList>
            <person name="Zhou J."/>
        </authorList>
    </citation>
    <scope>NUCLEOTIDE SEQUENCE [LARGE SCALE GENOMIC DNA]</scope>
    <source>
        <strain evidence="9 10">YD-1</strain>
    </source>
</reference>
<sequence>MGIQCGIVGLPNVGKSTLFNALTKAGIAAANFPFCTIEPNVGVVPVPDPRLAELAEIVKPERVVPTVVEFVDIAGLVAGAASGEGLGNKFLAHIREVDAIAHVVRCFEHADVIHVANRVDPVADIDTIDTELALADLETVDKAIARYERVAKSGDKDARARLEVLARLRAALDEGKPARSVPLADEERVLVRELFLLTMKPVLYIANVLEDGFRDNPHLDAVRARAAAEGAEVVPVSAAIEEELSQLDDADRDEMLAGYGLDEPGLNRVIRGAYRLLGLQTYFTAGVKEVRAWTVKAGSTAPQAAGVIHSDFEKGFIRAETISYEDFVRYRGEAGAREAGRLRLEGKDYRVQEGDVLHFRFNV</sequence>
<comment type="similarity">
    <text evidence="6">Belongs to the TRAFAC class OBG-HflX-like GTPase superfamily. OBG GTPase family. YchF/OLA1 subfamily.</text>
</comment>
<keyword evidence="3 6" id="KW-0547">Nucleotide-binding</keyword>
<dbReference type="GO" id="GO:0005524">
    <property type="term" value="F:ATP binding"/>
    <property type="evidence" value="ECO:0007669"/>
    <property type="project" value="UniProtKB-UniRule"/>
</dbReference>
<name>A0A5C5U7T3_9GAMM</name>
<dbReference type="InterPro" id="IPR012676">
    <property type="entry name" value="TGS-like"/>
</dbReference>
<evidence type="ECO:0000256" key="6">
    <source>
        <dbReference type="HAMAP-Rule" id="MF_00944"/>
    </source>
</evidence>
<dbReference type="CDD" id="cd01900">
    <property type="entry name" value="YchF"/>
    <property type="match status" value="1"/>
</dbReference>
<feature type="domain" description="TGS" evidence="8">
    <location>
        <begin position="278"/>
        <end position="361"/>
    </location>
</feature>
<evidence type="ECO:0000256" key="1">
    <source>
        <dbReference type="ARBA" id="ARBA00001946"/>
    </source>
</evidence>
<dbReference type="SUPFAM" id="SSF81271">
    <property type="entry name" value="TGS-like"/>
    <property type="match status" value="1"/>
</dbReference>
<dbReference type="GO" id="GO:0043023">
    <property type="term" value="F:ribosomal large subunit binding"/>
    <property type="evidence" value="ECO:0007669"/>
    <property type="project" value="UniProtKB-UniRule"/>
</dbReference>
<evidence type="ECO:0000313" key="9">
    <source>
        <dbReference type="EMBL" id="TWT21919.1"/>
    </source>
</evidence>
<dbReference type="NCBIfam" id="TIGR00092">
    <property type="entry name" value="redox-regulated ATPase YchF"/>
    <property type="match status" value="1"/>
</dbReference>
<dbReference type="Pfam" id="PF06071">
    <property type="entry name" value="YchF-GTPase_C"/>
    <property type="match status" value="1"/>
</dbReference>
<dbReference type="RefSeq" id="WP_146310243.1">
    <property type="nucleotide sequence ID" value="NZ_VOHE01000001.1"/>
</dbReference>
<evidence type="ECO:0000256" key="5">
    <source>
        <dbReference type="ARBA" id="ARBA00022842"/>
    </source>
</evidence>
<evidence type="ECO:0000256" key="3">
    <source>
        <dbReference type="ARBA" id="ARBA00022741"/>
    </source>
</evidence>
<dbReference type="InterPro" id="IPR041706">
    <property type="entry name" value="YchF_N"/>
</dbReference>
<dbReference type="InterPro" id="IPR004396">
    <property type="entry name" value="ATPase_YchF/OLA1"/>
</dbReference>
<protein>
    <recommendedName>
        <fullName evidence="6">Ribosome-binding ATPase YchF</fullName>
    </recommendedName>
</protein>
<evidence type="ECO:0000256" key="4">
    <source>
        <dbReference type="ARBA" id="ARBA00022840"/>
    </source>
</evidence>
<dbReference type="PROSITE" id="PS51710">
    <property type="entry name" value="G_OBG"/>
    <property type="match status" value="1"/>
</dbReference>
<dbReference type="GO" id="GO:0005737">
    <property type="term" value="C:cytoplasm"/>
    <property type="evidence" value="ECO:0007669"/>
    <property type="project" value="TreeGrafter"/>
</dbReference>
<feature type="domain" description="OBG-type G" evidence="7">
    <location>
        <begin position="3"/>
        <end position="256"/>
    </location>
</feature>
<dbReference type="PROSITE" id="PS51880">
    <property type="entry name" value="TGS"/>
    <property type="match status" value="1"/>
</dbReference>
<dbReference type="GO" id="GO:0046872">
    <property type="term" value="F:metal ion binding"/>
    <property type="evidence" value="ECO:0007669"/>
    <property type="project" value="UniProtKB-KW"/>
</dbReference>
<dbReference type="EMBL" id="VOHE01000001">
    <property type="protein sequence ID" value="TWT21919.1"/>
    <property type="molecule type" value="Genomic_DNA"/>
</dbReference>
<dbReference type="HAMAP" id="MF_00944">
    <property type="entry name" value="YchF_OLA1_ATPase"/>
    <property type="match status" value="1"/>
</dbReference>
<organism evidence="9 10">
    <name type="scientific">Luteimonas wenzhouensis</name>
    <dbReference type="NCBI Taxonomy" id="2599615"/>
    <lineage>
        <taxon>Bacteria</taxon>
        <taxon>Pseudomonadati</taxon>
        <taxon>Pseudomonadota</taxon>
        <taxon>Gammaproteobacteria</taxon>
        <taxon>Lysobacterales</taxon>
        <taxon>Lysobacteraceae</taxon>
        <taxon>Luteimonas</taxon>
    </lineage>
</organism>
<dbReference type="InterPro" id="IPR023192">
    <property type="entry name" value="TGS-like_dom_sf"/>
</dbReference>
<proteinExistence type="inferred from homology"/>
<comment type="function">
    <text evidence="6">ATPase that binds to both the 70S ribosome and the 50S ribosomal subunit in a nucleotide-independent manner.</text>
</comment>
<dbReference type="FunFam" id="1.10.150.300:FF:000004">
    <property type="entry name" value="Ribosome-binding ATPase YchF"/>
    <property type="match status" value="1"/>
</dbReference>
<keyword evidence="5" id="KW-0460">Magnesium</keyword>
<dbReference type="PRINTS" id="PR00326">
    <property type="entry name" value="GTP1OBG"/>
</dbReference>
<dbReference type="PIRSF" id="PIRSF006641">
    <property type="entry name" value="CHP00092"/>
    <property type="match status" value="1"/>
</dbReference>
<dbReference type="PANTHER" id="PTHR23305">
    <property type="entry name" value="OBG GTPASE FAMILY"/>
    <property type="match status" value="1"/>
</dbReference>
<feature type="binding site" evidence="6">
    <location>
        <begin position="12"/>
        <end position="17"/>
    </location>
    <ligand>
        <name>ATP</name>
        <dbReference type="ChEBI" id="CHEBI:30616"/>
    </ligand>
</feature>
<gene>
    <name evidence="6 9" type="primary">ychF</name>
    <name evidence="9" type="ORF">FQY79_01995</name>
</gene>
<dbReference type="InterPro" id="IPR027417">
    <property type="entry name" value="P-loop_NTPase"/>
</dbReference>
<keyword evidence="2" id="KW-0479">Metal-binding</keyword>
<dbReference type="CDD" id="cd04867">
    <property type="entry name" value="TGS_YchF_OLA1"/>
    <property type="match status" value="1"/>
</dbReference>
<dbReference type="GO" id="GO:0016887">
    <property type="term" value="F:ATP hydrolysis activity"/>
    <property type="evidence" value="ECO:0007669"/>
    <property type="project" value="UniProtKB-UniRule"/>
</dbReference>
<evidence type="ECO:0000259" key="7">
    <source>
        <dbReference type="PROSITE" id="PS51710"/>
    </source>
</evidence>
<dbReference type="Gene3D" id="3.10.20.30">
    <property type="match status" value="1"/>
</dbReference>
<keyword evidence="9" id="KW-0378">Hydrolase</keyword>
<dbReference type="Gene3D" id="3.40.50.300">
    <property type="entry name" value="P-loop containing nucleotide triphosphate hydrolases"/>
    <property type="match status" value="1"/>
</dbReference>
<dbReference type="Proteomes" id="UP000315949">
    <property type="component" value="Unassembled WGS sequence"/>
</dbReference>
<dbReference type="FunFam" id="3.10.20.30:FF:000001">
    <property type="entry name" value="Ribosome-binding ATPase YchF"/>
    <property type="match status" value="1"/>
</dbReference>
<dbReference type="SUPFAM" id="SSF52540">
    <property type="entry name" value="P-loop containing nucleoside triphosphate hydrolases"/>
    <property type="match status" value="1"/>
</dbReference>
<comment type="cofactor">
    <cofactor evidence="1">
        <name>Mg(2+)</name>
        <dbReference type="ChEBI" id="CHEBI:18420"/>
    </cofactor>
</comment>